<dbReference type="Proteomes" id="UP000001058">
    <property type="component" value="Unassembled WGS sequence"/>
</dbReference>
<gene>
    <name evidence="2" type="ORF">VOLCADRAFT_100563</name>
</gene>
<feature type="compositionally biased region" description="Basic and acidic residues" evidence="1">
    <location>
        <begin position="712"/>
        <end position="721"/>
    </location>
</feature>
<sequence length="1015" mass="107775">MSSGEVLLRLYDCIQEARSAHLNIKYLSWKYAYCIALHPIGEQLEFKDMTAEAPVSSKAVDIWDIVYKKEGAEPFCLSQALGSLVKKHIFKNYLITGAQEHVLRTCGSSYRTMDLDMKIAMVKAEMEKAPKPLPGQIGYKYGAKYFWPQRPWIDELKPMCLLQPCMGPSDLEAQGPTPPYLGLSNIMSCSNCYVQRLLREKENLAKSADEVKRQEDFQSQQQAAAAAALSPLTSSGAVDVGVAASNQQHTAAMPAATPTGAVDTAAVNSTETLDGRDGGHGSKGKNLGMLCQSASLGTGGAAVAAADAGGVTEGEVFNPVDATPTEEAASGSAARLSCQKASTFMVGASADNTAPTTTGGPAMDQGQPSIPGGPGAEFVKAGPIYLQVRQQLMTRAFARSGLEGKDGCHMAMHGPKRKNLGTLCQSASLGTGGAAVAAADAGGVTEGEVFNTVDATPTEEAASGSAARLSCQKASTFMVGASADNTAPTTTGGLAMDQGQPSIPGGPGAEFEKAGASSLQLRRQVMTRAMARSGLEGKDGCHMAMHGPKRKNLGTLCQSASLGTGGAAVAAADAGGVKEGEVFNPVDATPTEEAASGSAARLSCQKVSTFMMGASADNTAPITTSGPAMDRGQPSIPGGPGAEFEKAGASSLQLRRQVMTRALARSGLEGKDGCRPPKGKDLFPALAAELAGPAGGNKSRKRKRQHATVQEAAEKVARMNDDSMEDDSMDDEYITIENSVFSVDKAEDVPAALEKHGLAILQVNDLRNRKNVPSDEVEKAILFTQQNAAAVFQDIPRDAEGNFIPERDKSGRKTGILLSDFGTQQRRQVIINTDDPDQEDMLQVFRVVVELEVDIVQRAMNIPTLQPSSPALLMNTQSASQKPVSRQCWHIDLSEDQTGFVVIAAVQQCSLLVFPGSHNQVQEYWRLQKLLEMEKIGEATLKACLTSKFNSVKAVRINLDLGDILFMSGHTIHAGDRGIDKHPALRMHWYVTGMYWQTPHQTEQSAWFHSSVSSQ</sequence>
<dbReference type="AlphaFoldDB" id="D8UKH8"/>
<accession>D8UKH8</accession>
<dbReference type="InParanoid" id="D8UKH8"/>
<feature type="region of interest" description="Disordered" evidence="1">
    <location>
        <begin position="691"/>
        <end position="727"/>
    </location>
</feature>
<organism evidence="3">
    <name type="scientific">Volvox carteri f. nagariensis</name>
    <dbReference type="NCBI Taxonomy" id="3068"/>
    <lineage>
        <taxon>Eukaryota</taxon>
        <taxon>Viridiplantae</taxon>
        <taxon>Chlorophyta</taxon>
        <taxon>core chlorophytes</taxon>
        <taxon>Chlorophyceae</taxon>
        <taxon>CS clade</taxon>
        <taxon>Chlamydomonadales</taxon>
        <taxon>Volvocaceae</taxon>
        <taxon>Volvox</taxon>
    </lineage>
</organism>
<proteinExistence type="predicted"/>
<keyword evidence="3" id="KW-1185">Reference proteome</keyword>
<reference evidence="2 3" key="1">
    <citation type="journal article" date="2010" name="Science">
        <title>Genomic analysis of organismal complexity in the multicellular green alga Volvox carteri.</title>
        <authorList>
            <person name="Prochnik S.E."/>
            <person name="Umen J."/>
            <person name="Nedelcu A.M."/>
            <person name="Hallmann A."/>
            <person name="Miller S.M."/>
            <person name="Nishii I."/>
            <person name="Ferris P."/>
            <person name="Kuo A."/>
            <person name="Mitros T."/>
            <person name="Fritz-Laylin L.K."/>
            <person name="Hellsten U."/>
            <person name="Chapman J."/>
            <person name="Simakov O."/>
            <person name="Rensing S.A."/>
            <person name="Terry A."/>
            <person name="Pangilinan J."/>
            <person name="Kapitonov V."/>
            <person name="Jurka J."/>
            <person name="Salamov A."/>
            <person name="Shapiro H."/>
            <person name="Schmutz J."/>
            <person name="Grimwood J."/>
            <person name="Lindquist E."/>
            <person name="Lucas S."/>
            <person name="Grigoriev I.V."/>
            <person name="Schmitt R."/>
            <person name="Kirk D."/>
            <person name="Rokhsar D.S."/>
        </authorList>
    </citation>
    <scope>NUCLEOTIDE SEQUENCE [LARGE SCALE GENOMIC DNA]</scope>
    <source>
        <strain evidence="3">f. Nagariensis / Eve</strain>
    </source>
</reference>
<dbReference type="KEGG" id="vcn:VOLCADRAFT_100563"/>
<protein>
    <submittedName>
        <fullName evidence="2">Uncharacterized protein</fullName>
    </submittedName>
</protein>
<dbReference type="GeneID" id="9626062"/>
<evidence type="ECO:0000313" key="2">
    <source>
        <dbReference type="EMBL" id="EFJ39788.1"/>
    </source>
</evidence>
<evidence type="ECO:0000313" key="3">
    <source>
        <dbReference type="Proteomes" id="UP000001058"/>
    </source>
</evidence>
<dbReference type="EMBL" id="GL378447">
    <property type="protein sequence ID" value="EFJ39788.1"/>
    <property type="molecule type" value="Genomic_DNA"/>
</dbReference>
<evidence type="ECO:0000256" key="1">
    <source>
        <dbReference type="SAM" id="MobiDB-lite"/>
    </source>
</evidence>
<dbReference type="OrthoDB" id="547380at2759"/>
<name>D8UKH8_VOLCA</name>
<dbReference type="RefSeq" id="XP_002959165.1">
    <property type="nucleotide sequence ID" value="XM_002959119.1"/>
</dbReference>